<feature type="region of interest" description="Disordered" evidence="1">
    <location>
        <begin position="67"/>
        <end position="92"/>
    </location>
</feature>
<dbReference type="EMBL" id="CADIKF010000077">
    <property type="protein sequence ID" value="CAB3771170.1"/>
    <property type="molecule type" value="Genomic_DNA"/>
</dbReference>
<dbReference type="AlphaFoldDB" id="A0A6J5EXB1"/>
<organism evidence="3 4">
    <name type="scientific">Paraburkholderia solisilvae</name>
    <dbReference type="NCBI Taxonomy" id="624376"/>
    <lineage>
        <taxon>Bacteria</taxon>
        <taxon>Pseudomonadati</taxon>
        <taxon>Pseudomonadota</taxon>
        <taxon>Betaproteobacteria</taxon>
        <taxon>Burkholderiales</taxon>
        <taxon>Burkholderiaceae</taxon>
        <taxon>Paraburkholderia</taxon>
    </lineage>
</organism>
<keyword evidence="2" id="KW-0732">Signal</keyword>
<accession>A0A6J5EXB1</accession>
<keyword evidence="4" id="KW-1185">Reference proteome</keyword>
<proteinExistence type="predicted"/>
<reference evidence="3 4" key="1">
    <citation type="submission" date="2020-04" db="EMBL/GenBank/DDBJ databases">
        <authorList>
            <person name="De Canck E."/>
        </authorList>
    </citation>
    <scope>NUCLEOTIDE SEQUENCE [LARGE SCALE GENOMIC DNA]</scope>
    <source>
        <strain evidence="3 4">LMG 29739</strain>
    </source>
</reference>
<feature type="chain" id="PRO_5027106588" description="DUF4148 domain-containing protein" evidence="2">
    <location>
        <begin position="27"/>
        <end position="113"/>
    </location>
</feature>
<feature type="compositionally biased region" description="Polar residues" evidence="1">
    <location>
        <begin position="67"/>
        <end position="86"/>
    </location>
</feature>
<evidence type="ECO:0000256" key="1">
    <source>
        <dbReference type="SAM" id="MobiDB-lite"/>
    </source>
</evidence>
<evidence type="ECO:0000313" key="3">
    <source>
        <dbReference type="EMBL" id="CAB3771170.1"/>
    </source>
</evidence>
<evidence type="ECO:0008006" key="5">
    <source>
        <dbReference type="Google" id="ProtNLM"/>
    </source>
</evidence>
<dbReference type="RefSeq" id="WP_175115096.1">
    <property type="nucleotide sequence ID" value="NZ_CADIKF010000077.1"/>
</dbReference>
<evidence type="ECO:0000256" key="2">
    <source>
        <dbReference type="SAM" id="SignalP"/>
    </source>
</evidence>
<gene>
    <name evidence="3" type="ORF">LMG29739_05974</name>
</gene>
<dbReference type="Proteomes" id="UP000494329">
    <property type="component" value="Unassembled WGS sequence"/>
</dbReference>
<protein>
    <recommendedName>
        <fullName evidence="5">DUF4148 domain-containing protein</fullName>
    </recommendedName>
</protein>
<sequence length="113" mass="11789">MYTYPAITIGTLLALAATGLVSTASAQGLSRTEVRQHLIDAENDGSRLVIETSYSDVGLIYSHQAKPTTEQADSIGGTSAGTSQTSKPRESRCDANIADCVGPVSSCNIYFGS</sequence>
<evidence type="ECO:0000313" key="4">
    <source>
        <dbReference type="Proteomes" id="UP000494329"/>
    </source>
</evidence>
<name>A0A6J5EXB1_9BURK</name>
<feature type="signal peptide" evidence="2">
    <location>
        <begin position="1"/>
        <end position="26"/>
    </location>
</feature>